<name>A0A2N9Y7U5_9HYPH</name>
<dbReference type="Gene3D" id="1.20.58.430">
    <property type="entry name" value="Type IV secretion system, VirB5-domain"/>
    <property type="match status" value="1"/>
</dbReference>
<reference evidence="1 2" key="1">
    <citation type="submission" date="2017-06" db="EMBL/GenBank/DDBJ databases">
        <title>Draft genome of Bartonella tribocorum strain L103, isolated from a rodent in Laos.</title>
        <authorList>
            <person name="Hadjadj L."/>
            <person name="Jiyipong T."/>
            <person name="Morand S."/>
            <person name="Diene S.M."/>
            <person name="Rolain J.-M."/>
        </authorList>
    </citation>
    <scope>NUCLEOTIDE SEQUENCE [LARGE SCALE GENOMIC DNA]</scope>
    <source>
        <strain evidence="1 2">L103</strain>
    </source>
</reference>
<dbReference type="InterPro" id="IPR014158">
    <property type="entry name" value="T4SS_VirB5"/>
</dbReference>
<evidence type="ECO:0000313" key="2">
    <source>
        <dbReference type="Proteomes" id="UP000229839"/>
    </source>
</evidence>
<organism evidence="1 2">
    <name type="scientific">Bartonella tribocorum</name>
    <dbReference type="NCBI Taxonomy" id="85701"/>
    <lineage>
        <taxon>Bacteria</taxon>
        <taxon>Pseudomonadati</taxon>
        <taxon>Pseudomonadota</taxon>
        <taxon>Alphaproteobacteria</taxon>
        <taxon>Hyphomicrobiales</taxon>
        <taxon>Bartonellaceae</taxon>
        <taxon>Bartonella</taxon>
    </lineage>
</organism>
<protein>
    <submittedName>
        <fullName evidence="1">Uncharacterized protein</fullName>
    </submittedName>
</protein>
<dbReference type="EMBL" id="NJGE01000067">
    <property type="protein sequence ID" value="PIT67778.1"/>
    <property type="molecule type" value="Genomic_DNA"/>
</dbReference>
<sequence>MKKILIAGLIIFFGIQNSAYGFFTFWPSEYLDSKPELKKTSISVPPSADTLEATDFLKKPTVVELLKKQIEVQTEQLEKMMDINSAISGYVIGDRLTLPNNMDYFFQNPQVIYPIPRRHYHFSTHGIHSKIIDFMRDINNKENSYWSDSWIREKINRRLKYNGIVAKAVSLRAFQDVEKRFIQIADSLKQISNTKNVIESSELQLHIKNMLAMIKNESVKLKMVRDLSENEGNLINIQRRKLYGKMVDSSNRNIPFIRLSSSSL</sequence>
<dbReference type="AlphaFoldDB" id="A0A2N9Y7U5"/>
<comment type="caution">
    <text evidence="1">The sequence shown here is derived from an EMBL/GenBank/DDBJ whole genome shotgun (WGS) entry which is preliminary data.</text>
</comment>
<dbReference type="Pfam" id="PF07996">
    <property type="entry name" value="T4SS"/>
    <property type="match status" value="1"/>
</dbReference>
<dbReference type="SUPFAM" id="SSF101082">
    <property type="entry name" value="Typo IV secretion system protein TraC"/>
    <property type="match status" value="1"/>
</dbReference>
<dbReference type="RefSeq" id="WP_100129743.1">
    <property type="nucleotide sequence ID" value="NZ_CADDYI010000049.1"/>
</dbReference>
<proteinExistence type="predicted"/>
<dbReference type="Proteomes" id="UP000229839">
    <property type="component" value="Unassembled WGS sequence"/>
</dbReference>
<dbReference type="OrthoDB" id="7926507at2"/>
<gene>
    <name evidence="1" type="ORF">CER18_09630</name>
</gene>
<evidence type="ECO:0000313" key="1">
    <source>
        <dbReference type="EMBL" id="PIT67778.1"/>
    </source>
</evidence>
<dbReference type="CDD" id="cd14262">
    <property type="entry name" value="VirB5_like"/>
    <property type="match status" value="1"/>
</dbReference>
<dbReference type="InterPro" id="IPR023220">
    <property type="entry name" value="T4SS_VirB5-domain"/>
</dbReference>
<accession>A0A2N9Y7U5</accession>